<keyword evidence="2" id="KW-0547">Nucleotide-binding</keyword>
<feature type="transmembrane region" description="Helical" evidence="6">
    <location>
        <begin position="176"/>
        <end position="196"/>
    </location>
</feature>
<dbReference type="InterPro" id="IPR005467">
    <property type="entry name" value="His_kinase_dom"/>
</dbReference>
<keyword evidence="3" id="KW-0418">Kinase</keyword>
<evidence type="ECO:0000256" key="6">
    <source>
        <dbReference type="SAM" id="Phobius"/>
    </source>
</evidence>
<evidence type="ECO:0000256" key="3">
    <source>
        <dbReference type="ARBA" id="ARBA00022777"/>
    </source>
</evidence>
<dbReference type="AlphaFoldDB" id="A0A1D2LSE5"/>
<feature type="transmembrane region" description="Helical" evidence="6">
    <location>
        <begin position="103"/>
        <end position="120"/>
    </location>
</feature>
<reference evidence="8 9" key="1">
    <citation type="submission" date="2017-09" db="EMBL/GenBank/DDBJ databases">
        <title>Complete Genome Sequences of Two Strains of the Meat Spoilage Bacterium Brochothrix thermosphacta Isolated from Ground Chicken.</title>
        <authorList>
            <person name="Paoli G.C."/>
            <person name="Wijey C."/>
            <person name="Chen C.-Y."/>
            <person name="Nguyen L."/>
            <person name="Yan X."/>
            <person name="Irwin P.L."/>
        </authorList>
    </citation>
    <scope>NUCLEOTIDE SEQUENCE [LARGE SCALE GENOMIC DNA]</scope>
    <source>
        <strain evidence="8 9">BI</strain>
    </source>
</reference>
<evidence type="ECO:0000256" key="2">
    <source>
        <dbReference type="ARBA" id="ARBA00022741"/>
    </source>
</evidence>
<keyword evidence="5" id="KW-0902">Two-component regulatory system</keyword>
<feature type="transmembrane region" description="Helical" evidence="6">
    <location>
        <begin position="29"/>
        <end position="62"/>
    </location>
</feature>
<dbReference type="PANTHER" id="PTHR40448">
    <property type="entry name" value="TWO-COMPONENT SENSOR HISTIDINE KINASE"/>
    <property type="match status" value="1"/>
</dbReference>
<dbReference type="InterPro" id="IPR036890">
    <property type="entry name" value="HATPase_C_sf"/>
</dbReference>
<dbReference type="InterPro" id="IPR032834">
    <property type="entry name" value="NatK-like_C"/>
</dbReference>
<dbReference type="GO" id="GO:0005524">
    <property type="term" value="F:ATP binding"/>
    <property type="evidence" value="ECO:0007669"/>
    <property type="project" value="UniProtKB-KW"/>
</dbReference>
<dbReference type="RefSeq" id="WP_069133650.1">
    <property type="nucleotide sequence ID" value="NZ_CP023483.1"/>
</dbReference>
<accession>A0A1D2LSE5</accession>
<gene>
    <name evidence="8" type="ORF">CNY62_11980</name>
</gene>
<dbReference type="GO" id="GO:0000160">
    <property type="term" value="P:phosphorelay signal transduction system"/>
    <property type="evidence" value="ECO:0007669"/>
    <property type="project" value="UniProtKB-KW"/>
</dbReference>
<name>A0A1D2LSE5_BROTH</name>
<feature type="transmembrane region" description="Helical" evidence="6">
    <location>
        <begin position="7"/>
        <end position="23"/>
    </location>
</feature>
<dbReference type="InterPro" id="IPR003594">
    <property type="entry name" value="HATPase_dom"/>
</dbReference>
<dbReference type="EMBL" id="CP023483">
    <property type="protein sequence ID" value="ATF27019.1"/>
    <property type="molecule type" value="Genomic_DNA"/>
</dbReference>
<evidence type="ECO:0000313" key="9">
    <source>
        <dbReference type="Proteomes" id="UP000243591"/>
    </source>
</evidence>
<feature type="transmembrane region" description="Helical" evidence="6">
    <location>
        <begin position="69"/>
        <end position="91"/>
    </location>
</feature>
<keyword evidence="6" id="KW-1133">Transmembrane helix</keyword>
<dbReference type="OrthoDB" id="3173688at2"/>
<sequence length="412" mass="47419">MNILNPIFFIISSLNLGAFFFPYPAKKKFISIFLTVIFSISIFSNSTLFKIGILLLTVIILFLTDSLTVAINFLSGFLLYSFIALSYFYLLNVFNLITLLNSSLPWILLFFVCNFLTIIIHTILKKRNQSSSIFQKKGKNVYFIFLVEVLLLIVLYSFFSKVYIPLIDTLLQQNPLLLLGMFLLIGIIIFILIMIFHKMKIDAKIAKQIQEQQKILYSYVNEIKSQKHDFNSNLTTLQHLVLTKKHKELELFLNSLLDENDTINQSMITSIPEFSALLFKYEKKAKKENITLSLYIEAKIEDSPLSLYKLNKLLGNVLVNAIEAAESTNERDVSLTIKKNHQILYFIIENSGTFNEDVKKYMFHPNQTSKINKEDHGYGLYIVNKIVNEVNGSINFTQTNSSVICTIDIPLE</sequence>
<evidence type="ECO:0000256" key="1">
    <source>
        <dbReference type="ARBA" id="ARBA00022679"/>
    </source>
</evidence>
<dbReference type="GO" id="GO:0016301">
    <property type="term" value="F:kinase activity"/>
    <property type="evidence" value="ECO:0007669"/>
    <property type="project" value="UniProtKB-KW"/>
</dbReference>
<dbReference type="SMART" id="SM00387">
    <property type="entry name" value="HATPase_c"/>
    <property type="match status" value="1"/>
</dbReference>
<organism evidence="8 9">
    <name type="scientific">Brochothrix thermosphacta</name>
    <name type="common">Microbacterium thermosphactum</name>
    <dbReference type="NCBI Taxonomy" id="2756"/>
    <lineage>
        <taxon>Bacteria</taxon>
        <taxon>Bacillati</taxon>
        <taxon>Bacillota</taxon>
        <taxon>Bacilli</taxon>
        <taxon>Bacillales</taxon>
        <taxon>Listeriaceae</taxon>
        <taxon>Brochothrix</taxon>
    </lineage>
</organism>
<dbReference type="GO" id="GO:0042802">
    <property type="term" value="F:identical protein binding"/>
    <property type="evidence" value="ECO:0007669"/>
    <property type="project" value="TreeGrafter"/>
</dbReference>
<dbReference type="Gene3D" id="3.30.565.10">
    <property type="entry name" value="Histidine kinase-like ATPase, C-terminal domain"/>
    <property type="match status" value="1"/>
</dbReference>
<feature type="domain" description="Histidine kinase" evidence="7">
    <location>
        <begin position="309"/>
        <end position="412"/>
    </location>
</feature>
<evidence type="ECO:0000256" key="5">
    <source>
        <dbReference type="ARBA" id="ARBA00023012"/>
    </source>
</evidence>
<evidence type="ECO:0000256" key="4">
    <source>
        <dbReference type="ARBA" id="ARBA00022840"/>
    </source>
</evidence>
<feature type="transmembrane region" description="Helical" evidence="6">
    <location>
        <begin position="141"/>
        <end position="164"/>
    </location>
</feature>
<keyword evidence="4" id="KW-0067">ATP-binding</keyword>
<dbReference type="PANTHER" id="PTHR40448:SF1">
    <property type="entry name" value="TWO-COMPONENT SENSOR HISTIDINE KINASE"/>
    <property type="match status" value="1"/>
</dbReference>
<dbReference type="Proteomes" id="UP000243591">
    <property type="component" value="Chromosome"/>
</dbReference>
<keyword evidence="6" id="KW-0472">Membrane</keyword>
<keyword evidence="1" id="KW-0808">Transferase</keyword>
<dbReference type="Pfam" id="PF14501">
    <property type="entry name" value="HATPase_c_5"/>
    <property type="match status" value="1"/>
</dbReference>
<protein>
    <submittedName>
        <fullName evidence="8">GHKL domain-containing protein</fullName>
    </submittedName>
</protein>
<dbReference type="KEGG" id="bths:CNY62_11980"/>
<evidence type="ECO:0000259" key="7">
    <source>
        <dbReference type="PROSITE" id="PS50109"/>
    </source>
</evidence>
<evidence type="ECO:0000313" key="8">
    <source>
        <dbReference type="EMBL" id="ATF27019.1"/>
    </source>
</evidence>
<keyword evidence="6" id="KW-0812">Transmembrane</keyword>
<proteinExistence type="predicted"/>
<dbReference type="PROSITE" id="PS50109">
    <property type="entry name" value="HIS_KIN"/>
    <property type="match status" value="1"/>
</dbReference>
<dbReference type="SUPFAM" id="SSF55874">
    <property type="entry name" value="ATPase domain of HSP90 chaperone/DNA topoisomerase II/histidine kinase"/>
    <property type="match status" value="1"/>
</dbReference>
<keyword evidence="9" id="KW-1185">Reference proteome</keyword>